<evidence type="ECO:0000313" key="5">
    <source>
        <dbReference type="Proteomes" id="UP001059480"/>
    </source>
</evidence>
<dbReference type="InterPro" id="IPR013320">
    <property type="entry name" value="ConA-like_dom_sf"/>
</dbReference>
<dbReference type="EMBL" id="JANHNZ010000001">
    <property type="protein sequence ID" value="MCQ9209234.1"/>
    <property type="molecule type" value="Genomic_DNA"/>
</dbReference>
<reference evidence="4" key="2">
    <citation type="journal article" date="2023" name="Curr. Microbiol.">
        <title>Granulicatella seriolae sp. nov., a Novel Facultative Anaerobe Isolated from Yellowtail Marine Fish.</title>
        <authorList>
            <person name="Lee M."/>
            <person name="Choi Y.J."/>
            <person name="Farooq A."/>
            <person name="Jeong J.B."/>
            <person name="Jung M.Y."/>
        </authorList>
    </citation>
    <scope>NUCLEOTIDE SEQUENCE</scope>
    <source>
        <strain evidence="4">S8</strain>
    </source>
</reference>
<name>A0ABT1WL26_9LACT</name>
<dbReference type="RefSeq" id="WP_256944340.1">
    <property type="nucleotide sequence ID" value="NZ_JANHNZ010000001.1"/>
</dbReference>
<dbReference type="Pfam" id="PF07963">
    <property type="entry name" value="N_methyl"/>
    <property type="match status" value="1"/>
</dbReference>
<keyword evidence="5" id="KW-1185">Reference proteome</keyword>
<evidence type="ECO:0000256" key="1">
    <source>
        <dbReference type="ARBA" id="ARBA00004241"/>
    </source>
</evidence>
<comment type="subcellular location">
    <subcellularLocation>
        <location evidence="1">Cell surface</location>
    </subcellularLocation>
</comment>
<proteinExistence type="predicted"/>
<dbReference type="SUPFAM" id="SSF49899">
    <property type="entry name" value="Concanavalin A-like lectins/glucanases"/>
    <property type="match status" value="1"/>
</dbReference>
<comment type="caution">
    <text evidence="4">The sequence shown here is derived from an EMBL/GenBank/DDBJ whole genome shotgun (WGS) entry which is preliminary data.</text>
</comment>
<dbReference type="InterPro" id="IPR012902">
    <property type="entry name" value="N_methyl_site"/>
</dbReference>
<keyword evidence="3" id="KW-1133">Transmembrane helix</keyword>
<accession>A0ABT1WL26</accession>
<feature type="transmembrane region" description="Helical" evidence="3">
    <location>
        <begin position="12"/>
        <end position="31"/>
    </location>
</feature>
<organism evidence="4 5">
    <name type="scientific">Granulicatella seriolae</name>
    <dbReference type="NCBI Taxonomy" id="2967226"/>
    <lineage>
        <taxon>Bacteria</taxon>
        <taxon>Bacillati</taxon>
        <taxon>Bacillota</taxon>
        <taxon>Bacilli</taxon>
        <taxon>Lactobacillales</taxon>
        <taxon>Carnobacteriaceae</taxon>
        <taxon>Granulicatella</taxon>
    </lineage>
</organism>
<protein>
    <submittedName>
        <fullName evidence="4">Prepilin-type N-terminal cleavage/methylation domain-containing protein</fullName>
    </submittedName>
</protein>
<evidence type="ECO:0000256" key="2">
    <source>
        <dbReference type="ARBA" id="ARBA00023287"/>
    </source>
</evidence>
<keyword evidence="2" id="KW-0178">Competence</keyword>
<evidence type="ECO:0000256" key="3">
    <source>
        <dbReference type="SAM" id="Phobius"/>
    </source>
</evidence>
<keyword evidence="3" id="KW-0812">Transmembrane</keyword>
<sequence length="496" mass="55534">MKKQKGFTLTEVIISLIMLVIIVVGMLSFFSNGFSRIYFLRDRNIENFEIQADIEEKLADFKKNGSNGDVIANFTYKVGSSSQVPIKVKGTTLSHVTSGGYNINLFVANAKEIKLPIPEDMKIQVGDRDYYYLGETTASASYTLNYDSSVKLFLESGWFLSNRYIETNQEQKLVDVVTVGTILPKESILTDTSISPKTALPLNPTDFKKISGNQSGVLVTEAMLGRFLTFSARPISSRGRVGSYQEGQRLWIMGLPVLSGLRVHIDADLALQKITGEQKQMIPSDGQNYQNTDLKNYITGQELANKAIAVRRIYEPLIKQERQEIVVEGAQRLLFSNNDFSKGTTVGLLLTNQKQRGNILTLRFNENFLWTVALLDNGELQVDSVDYTIASNNNTQKFSTSINDNQDKTLISKVSAGTNSITVSLYLNDIIIYSRTLPTRYYSGRSTTTHNISNGQIEISGNTTINELAIYNKALTDNELSTLLNYFRNKYEFTAQ</sequence>
<dbReference type="Proteomes" id="UP001059480">
    <property type="component" value="Unassembled WGS sequence"/>
</dbReference>
<dbReference type="Gene3D" id="2.60.120.200">
    <property type="match status" value="1"/>
</dbReference>
<keyword evidence="3" id="KW-0472">Membrane</keyword>
<reference evidence="4" key="3">
    <citation type="journal article" date="2023" name="Microbiol. Resour. Announc.">
        <title>Draft Genome Sequence of Granulicatella sp. Strain S8, Isolated from a Marine Fish, Seriola quinqueradiata.</title>
        <authorList>
            <person name="Lee M."/>
            <person name="Farooq A."/>
            <person name="Jeong J.B."/>
            <person name="Jung M.Y."/>
        </authorList>
    </citation>
    <scope>NUCLEOTIDE SEQUENCE</scope>
    <source>
        <strain evidence="4">S8</strain>
    </source>
</reference>
<reference evidence="4" key="1">
    <citation type="submission" date="2022-07" db="EMBL/GenBank/DDBJ databases">
        <authorList>
            <person name="Jung M.-Y."/>
            <person name="Lee M."/>
        </authorList>
    </citation>
    <scope>NUCLEOTIDE SEQUENCE</scope>
    <source>
        <strain evidence="4">S8</strain>
    </source>
</reference>
<dbReference type="NCBIfam" id="TIGR02532">
    <property type="entry name" value="IV_pilin_GFxxxE"/>
    <property type="match status" value="1"/>
</dbReference>
<evidence type="ECO:0000313" key="4">
    <source>
        <dbReference type="EMBL" id="MCQ9209234.1"/>
    </source>
</evidence>
<gene>
    <name evidence="4" type="ORF">NPA36_01460</name>
</gene>